<dbReference type="PIRSF" id="PIRSF004649">
    <property type="entry name" value="MlaC"/>
    <property type="match status" value="1"/>
</dbReference>
<dbReference type="Proteomes" id="UP000218160">
    <property type="component" value="Chromosome 1"/>
</dbReference>
<dbReference type="AlphaFoldDB" id="A0A291B9V6"/>
<dbReference type="KEGG" id="elux:BTN50_1317"/>
<dbReference type="PANTHER" id="PTHR36573">
    <property type="entry name" value="INTERMEMBRANE PHOSPHOLIPID TRANSPORT SYSTEM BINDING PROTEIN MLAC"/>
    <property type="match status" value="1"/>
</dbReference>
<keyword evidence="1" id="KW-0732">Signal</keyword>
<name>A0A291B9V6_9GAMM</name>
<keyword evidence="3" id="KW-1185">Reference proteome</keyword>
<accession>A0A291B9V6</accession>
<feature type="chain" id="PRO_5012968159" evidence="1">
    <location>
        <begin position="25"/>
        <end position="217"/>
    </location>
</feature>
<dbReference type="InterPro" id="IPR008869">
    <property type="entry name" value="MlaC/ttg2D"/>
</dbReference>
<dbReference type="Pfam" id="PF05494">
    <property type="entry name" value="MlaC"/>
    <property type="match status" value="1"/>
</dbReference>
<dbReference type="EMBL" id="CP020660">
    <property type="protein sequence ID" value="ATF09799.1"/>
    <property type="molecule type" value="Genomic_DNA"/>
</dbReference>
<evidence type="ECO:0000313" key="2">
    <source>
        <dbReference type="EMBL" id="ATF09799.1"/>
    </source>
</evidence>
<dbReference type="Gene3D" id="3.10.450.710">
    <property type="entry name" value="Tgt2/MlaC"/>
    <property type="match status" value="1"/>
</dbReference>
<dbReference type="PANTHER" id="PTHR36573:SF1">
    <property type="entry name" value="INTERMEMBRANE PHOSPHOLIPID TRANSPORT SYSTEM BINDING PROTEIN MLAC"/>
    <property type="match status" value="1"/>
</dbReference>
<proteinExistence type="predicted"/>
<protein>
    <submittedName>
        <fullName evidence="2">Putative ABC transporter, auxiliary component YrbC</fullName>
    </submittedName>
</protein>
<reference evidence="3" key="1">
    <citation type="submission" date="2017-04" db="EMBL/GenBank/DDBJ databases">
        <title>Genome evolution of the luminous symbionts of deep sea anglerfish.</title>
        <authorList>
            <person name="Hendry T.A."/>
        </authorList>
    </citation>
    <scope>NUCLEOTIDE SEQUENCE [LARGE SCALE GENOMIC DNA]</scope>
</reference>
<gene>
    <name evidence="2" type="ORF">BTN50_1317</name>
</gene>
<sequence>MEMKIWLISLFFAVNLLMSSMSLAAIDASNPYHLINAVADNVFSRLKSDKDAYEANPELLRVIVEEELMPYINVRYAAMNVLGSRVKLSTKKERDIFTDAFYSYMVASYAQILAIYTNNIINVEPAKAIDAKSKVISVRIDMNDNSSRPPVRLDFKLRKNSKTQEWQGFDLQIEGVSMLSTTASEWNQQLRKKSITSVAKKLISRSKIPIHKNENTS</sequence>
<evidence type="ECO:0000256" key="1">
    <source>
        <dbReference type="SAM" id="SignalP"/>
    </source>
</evidence>
<organism evidence="2 3">
    <name type="scientific">Candidatus Enterovibrio altilux</name>
    <dbReference type="NCBI Taxonomy" id="1927128"/>
    <lineage>
        <taxon>Bacteria</taxon>
        <taxon>Pseudomonadati</taxon>
        <taxon>Pseudomonadota</taxon>
        <taxon>Gammaproteobacteria</taxon>
        <taxon>Vibrionales</taxon>
        <taxon>Vibrionaceae</taxon>
        <taxon>Enterovibrio</taxon>
    </lineage>
</organism>
<evidence type="ECO:0000313" key="3">
    <source>
        <dbReference type="Proteomes" id="UP000218160"/>
    </source>
</evidence>
<dbReference type="InterPro" id="IPR042245">
    <property type="entry name" value="Tgt2/MlaC_sf"/>
</dbReference>
<feature type="signal peptide" evidence="1">
    <location>
        <begin position="1"/>
        <end position="24"/>
    </location>
</feature>